<proteinExistence type="predicted"/>
<organism evidence="1 2">
    <name type="scientific">Polycladomyces subterraneus</name>
    <dbReference type="NCBI Taxonomy" id="1016997"/>
    <lineage>
        <taxon>Bacteria</taxon>
        <taxon>Bacillati</taxon>
        <taxon>Bacillota</taxon>
        <taxon>Bacilli</taxon>
        <taxon>Bacillales</taxon>
        <taxon>Thermoactinomycetaceae</taxon>
        <taxon>Polycladomyces</taxon>
    </lineage>
</organism>
<dbReference type="EMBL" id="JANRHH010000017">
    <property type="protein sequence ID" value="MDN4592995.1"/>
    <property type="molecule type" value="Genomic_DNA"/>
</dbReference>
<keyword evidence="2" id="KW-1185">Reference proteome</keyword>
<dbReference type="RefSeq" id="WP_301237707.1">
    <property type="nucleotide sequence ID" value="NZ_JANRHH010000017.1"/>
</dbReference>
<evidence type="ECO:0000313" key="2">
    <source>
        <dbReference type="Proteomes" id="UP001174196"/>
    </source>
</evidence>
<dbReference type="Proteomes" id="UP001174196">
    <property type="component" value="Unassembled WGS sequence"/>
</dbReference>
<comment type="caution">
    <text evidence="1">The sequence shown here is derived from an EMBL/GenBank/DDBJ whole genome shotgun (WGS) entry which is preliminary data.</text>
</comment>
<evidence type="ECO:0000313" key="1">
    <source>
        <dbReference type="EMBL" id="MDN4592995.1"/>
    </source>
</evidence>
<sequence>METLALTLEQGRQIVQHLSELEDQLDKCLVKWREHRLKTDDETAIPSGEVLWSYSPDEEELELHEKILEVAELSDQVKEQVEQGHVEKQLLLKLNEKLGDLQTKYGNILVFSATVAAIISGLKDLIEIFVGK</sequence>
<reference evidence="1" key="1">
    <citation type="submission" date="2022-08" db="EMBL/GenBank/DDBJ databases">
        <title>Polycladomyces zharkentsis sp. nov., a novel thermophilic CMC and starch-degrading bacterium isolated from a geothermal spring in Kazakhstan.</title>
        <authorList>
            <person name="Mashzhan A."/>
            <person name="Kistaubaeva A."/>
            <person name="Javier-Lopez R."/>
            <person name="Birkeland N.-K."/>
        </authorList>
    </citation>
    <scope>NUCLEOTIDE SEQUENCE</scope>
    <source>
        <strain evidence="1">KSR 13</strain>
    </source>
</reference>
<accession>A0ABT8IJM8</accession>
<gene>
    <name evidence="1" type="ORF">NWF35_03600</name>
</gene>
<protein>
    <submittedName>
        <fullName evidence="1">Uncharacterized protein</fullName>
    </submittedName>
</protein>
<name>A0ABT8IJM8_9BACL</name>